<comment type="similarity">
    <text evidence="1 3">Belongs to the short-chain dehydrogenases/reductases (SDR) family.</text>
</comment>
<keyword evidence="5" id="KW-1185">Reference proteome</keyword>
<proteinExistence type="inferred from homology"/>
<accession>A0A7Z7FKM2</accession>
<sequence>MSNVTKQQFKRVWFITGASRGLGALMAKAAIADGNAVVATGRNAAAIVERLGESSAVLPVALDVTDEAQAKAAVKAAVEKFGRIDVLINNAGFGLLAAVEESSDADVRRIYDTNVFGLLNVTRAVLPVMRKQCSGHVINISSIVGYQAAAGVGVYSSTKFAVEGITEALHAELKPLGIHATLIEPGFFRTDFLDTSSLLVGKDIIDDYEQTSGALRRLAVDINHNQPGDPQKLATAVVMLVDAQTPPLRLPLGTDTLKAIAEKIAYVTAETQTWEALSQSTDFPV</sequence>
<organism evidence="4 5">
    <name type="scientific">Paraburkholderia steynii</name>
    <dbReference type="NCBI Taxonomy" id="1245441"/>
    <lineage>
        <taxon>Bacteria</taxon>
        <taxon>Pseudomonadati</taxon>
        <taxon>Pseudomonadota</taxon>
        <taxon>Betaproteobacteria</taxon>
        <taxon>Burkholderiales</taxon>
        <taxon>Burkholderiaceae</taxon>
        <taxon>Paraburkholderia</taxon>
    </lineage>
</organism>
<dbReference type="InterPro" id="IPR051911">
    <property type="entry name" value="SDR_oxidoreductase"/>
</dbReference>
<evidence type="ECO:0000256" key="1">
    <source>
        <dbReference type="ARBA" id="ARBA00006484"/>
    </source>
</evidence>
<dbReference type="PRINTS" id="PR00080">
    <property type="entry name" value="SDRFAMILY"/>
</dbReference>
<dbReference type="GO" id="GO:0016491">
    <property type="term" value="F:oxidoreductase activity"/>
    <property type="evidence" value="ECO:0007669"/>
    <property type="project" value="UniProtKB-KW"/>
</dbReference>
<name>A0A7Z7FKM2_9BURK</name>
<dbReference type="PROSITE" id="PS00061">
    <property type="entry name" value="ADH_SHORT"/>
    <property type="match status" value="1"/>
</dbReference>
<dbReference type="InterPro" id="IPR036291">
    <property type="entry name" value="NAD(P)-bd_dom_sf"/>
</dbReference>
<dbReference type="PANTHER" id="PTHR43976:SF16">
    <property type="entry name" value="SHORT-CHAIN DEHYDROGENASE_REDUCTASE FAMILY PROTEIN"/>
    <property type="match status" value="1"/>
</dbReference>
<reference evidence="4" key="1">
    <citation type="submission" date="2016-10" db="EMBL/GenBank/DDBJ databases">
        <authorList>
            <person name="Varghese N."/>
            <person name="Submissions S."/>
        </authorList>
    </citation>
    <scope>NUCLEOTIDE SEQUENCE [LARGE SCALE GENOMIC DNA]</scope>
    <source>
        <strain evidence="4">YR281</strain>
    </source>
</reference>
<gene>
    <name evidence="4" type="ORF">SAMN04487926_114209</name>
</gene>
<dbReference type="PRINTS" id="PR00081">
    <property type="entry name" value="GDHRDH"/>
</dbReference>
<dbReference type="InterPro" id="IPR020904">
    <property type="entry name" value="Sc_DH/Rdtase_CS"/>
</dbReference>
<comment type="caution">
    <text evidence="4">The sequence shown here is derived from an EMBL/GenBank/DDBJ whole genome shotgun (WGS) entry which is preliminary data.</text>
</comment>
<dbReference type="CDD" id="cd05374">
    <property type="entry name" value="17beta-HSD-like_SDR_c"/>
    <property type="match status" value="1"/>
</dbReference>
<dbReference type="NCBIfam" id="NF004824">
    <property type="entry name" value="PRK06180.1"/>
    <property type="match status" value="1"/>
</dbReference>
<dbReference type="Proteomes" id="UP000198900">
    <property type="component" value="Unassembled WGS sequence"/>
</dbReference>
<evidence type="ECO:0000313" key="5">
    <source>
        <dbReference type="Proteomes" id="UP000198900"/>
    </source>
</evidence>
<keyword evidence="2" id="KW-0560">Oxidoreductase</keyword>
<dbReference type="Pfam" id="PF00106">
    <property type="entry name" value="adh_short"/>
    <property type="match status" value="1"/>
</dbReference>
<dbReference type="Gene3D" id="3.40.50.720">
    <property type="entry name" value="NAD(P)-binding Rossmann-like Domain"/>
    <property type="match status" value="1"/>
</dbReference>
<dbReference type="SUPFAM" id="SSF51735">
    <property type="entry name" value="NAD(P)-binding Rossmann-fold domains"/>
    <property type="match status" value="1"/>
</dbReference>
<dbReference type="AlphaFoldDB" id="A0A7Z7FKM2"/>
<dbReference type="InterPro" id="IPR002347">
    <property type="entry name" value="SDR_fam"/>
</dbReference>
<evidence type="ECO:0000256" key="3">
    <source>
        <dbReference type="RuleBase" id="RU000363"/>
    </source>
</evidence>
<dbReference type="RefSeq" id="WP_091782189.1">
    <property type="nucleotide sequence ID" value="NZ_FNDI01000014.1"/>
</dbReference>
<protein>
    <submittedName>
        <fullName evidence="4">NADP-dependent 3-hydroxy acid dehydrogenase YdfG</fullName>
    </submittedName>
</protein>
<dbReference type="PANTHER" id="PTHR43976">
    <property type="entry name" value="SHORT CHAIN DEHYDROGENASE"/>
    <property type="match status" value="1"/>
</dbReference>
<evidence type="ECO:0000313" key="4">
    <source>
        <dbReference type="EMBL" id="SDI29117.1"/>
    </source>
</evidence>
<evidence type="ECO:0000256" key="2">
    <source>
        <dbReference type="ARBA" id="ARBA00023002"/>
    </source>
</evidence>
<dbReference type="EMBL" id="FNDI01000014">
    <property type="protein sequence ID" value="SDI29117.1"/>
    <property type="molecule type" value="Genomic_DNA"/>
</dbReference>